<dbReference type="SUPFAM" id="SSF53448">
    <property type="entry name" value="Nucleotide-diphospho-sugar transferases"/>
    <property type="match status" value="1"/>
</dbReference>
<gene>
    <name evidence="7" type="ORF">JAZ07_06820</name>
</gene>
<dbReference type="PANTHER" id="PTHR43646">
    <property type="entry name" value="GLYCOSYLTRANSFERASE"/>
    <property type="match status" value="1"/>
</dbReference>
<protein>
    <submittedName>
        <fullName evidence="7">Glycosyltransferase</fullName>
        <ecNumber evidence="7">2.4.-.-</ecNumber>
    </submittedName>
</protein>
<keyword evidence="3 7" id="KW-0328">Glycosyltransferase</keyword>
<evidence type="ECO:0000256" key="3">
    <source>
        <dbReference type="ARBA" id="ARBA00022676"/>
    </source>
</evidence>
<keyword evidence="4 7" id="KW-0808">Transferase</keyword>
<evidence type="ECO:0000256" key="2">
    <source>
        <dbReference type="ARBA" id="ARBA00022475"/>
    </source>
</evidence>
<dbReference type="GO" id="GO:0016757">
    <property type="term" value="F:glycosyltransferase activity"/>
    <property type="evidence" value="ECO:0007669"/>
    <property type="project" value="UniProtKB-KW"/>
</dbReference>
<comment type="subcellular location">
    <subcellularLocation>
        <location evidence="1">Cell membrane</location>
    </subcellularLocation>
</comment>
<evidence type="ECO:0000256" key="4">
    <source>
        <dbReference type="ARBA" id="ARBA00022679"/>
    </source>
</evidence>
<dbReference type="EMBL" id="JAEPCM010000220">
    <property type="protein sequence ID" value="MCG7946048.1"/>
    <property type="molecule type" value="Genomic_DNA"/>
</dbReference>
<accession>A0A9E4KBM2</accession>
<dbReference type="Proteomes" id="UP000886667">
    <property type="component" value="Unassembled WGS sequence"/>
</dbReference>
<dbReference type="InterPro" id="IPR001173">
    <property type="entry name" value="Glyco_trans_2-like"/>
</dbReference>
<evidence type="ECO:0000256" key="1">
    <source>
        <dbReference type="ARBA" id="ARBA00004236"/>
    </source>
</evidence>
<organism evidence="7 8">
    <name type="scientific">Candidatus Thiodiazotropha taylori</name>
    <dbReference type="NCBI Taxonomy" id="2792791"/>
    <lineage>
        <taxon>Bacteria</taxon>
        <taxon>Pseudomonadati</taxon>
        <taxon>Pseudomonadota</taxon>
        <taxon>Gammaproteobacteria</taxon>
        <taxon>Chromatiales</taxon>
        <taxon>Sedimenticolaceae</taxon>
        <taxon>Candidatus Thiodiazotropha</taxon>
    </lineage>
</organism>
<name>A0A9E4KBM2_9GAMM</name>
<dbReference type="GO" id="GO:0005886">
    <property type="term" value="C:plasma membrane"/>
    <property type="evidence" value="ECO:0007669"/>
    <property type="project" value="UniProtKB-SubCell"/>
</dbReference>
<comment type="caution">
    <text evidence="7">The sequence shown here is derived from an EMBL/GenBank/DDBJ whole genome shotgun (WGS) entry which is preliminary data.</text>
</comment>
<evidence type="ECO:0000259" key="6">
    <source>
        <dbReference type="Pfam" id="PF00535"/>
    </source>
</evidence>
<dbReference type="EC" id="2.4.-.-" evidence="7"/>
<evidence type="ECO:0000256" key="5">
    <source>
        <dbReference type="ARBA" id="ARBA00023136"/>
    </source>
</evidence>
<dbReference type="InterPro" id="IPR029044">
    <property type="entry name" value="Nucleotide-diphossugar_trans"/>
</dbReference>
<keyword evidence="2" id="KW-1003">Cell membrane</keyword>
<proteinExistence type="predicted"/>
<dbReference type="PANTHER" id="PTHR43646:SF2">
    <property type="entry name" value="GLYCOSYLTRANSFERASE 2-LIKE DOMAIN-CONTAINING PROTEIN"/>
    <property type="match status" value="1"/>
</dbReference>
<dbReference type="Pfam" id="PF00535">
    <property type="entry name" value="Glycos_transf_2"/>
    <property type="match status" value="1"/>
</dbReference>
<dbReference type="Gene3D" id="3.90.550.10">
    <property type="entry name" value="Spore Coat Polysaccharide Biosynthesis Protein SpsA, Chain A"/>
    <property type="match status" value="1"/>
</dbReference>
<dbReference type="AlphaFoldDB" id="A0A9E4KBM2"/>
<feature type="domain" description="Glycosyltransferase 2-like" evidence="6">
    <location>
        <begin position="15"/>
        <end position="107"/>
    </location>
</feature>
<reference evidence="7" key="1">
    <citation type="journal article" date="2021" name="Proc. Natl. Acad. Sci. U.S.A.">
        <title>Global biogeography of chemosynthetic symbionts reveals both localized and globally distributed symbiont groups. .</title>
        <authorList>
            <person name="Osvatic J.T."/>
            <person name="Wilkins L.G.E."/>
            <person name="Leibrecht L."/>
            <person name="Leray M."/>
            <person name="Zauner S."/>
            <person name="Polzin J."/>
            <person name="Camacho Y."/>
            <person name="Gros O."/>
            <person name="van Gils J.A."/>
            <person name="Eisen J.A."/>
            <person name="Petersen J.M."/>
            <person name="Yuen B."/>
        </authorList>
    </citation>
    <scope>NUCLEOTIDE SEQUENCE</scope>
    <source>
        <strain evidence="7">MAGclacostrist064TRANS</strain>
    </source>
</reference>
<evidence type="ECO:0000313" key="8">
    <source>
        <dbReference type="Proteomes" id="UP000886667"/>
    </source>
</evidence>
<sequence>MESTSEANNPDIALSFIIPTMNEADNIGRLIDSIQRHNEQGRYEIIVVDNGSEDQTRSIAETKGATVLLEPELNVSALRNTGVAASRGTIYIFLDGDIELTEAWAEEFPKTRKLLEENNNILTGSKCSIANPDNYLERYWFADSAGHSSNYVNSGHLIIHKQLFSKLQGFDPELVTGEDTDLSVRAKTEHNASIVNNPKLKVLHHGYPNDLFTFVKREAWHGTRTSRFIDVICCSNIQLATNVFLILHLVLILALVFQAYQITQLSALLIVLLLFSSALYKYGANMLLVTVNSGIFYFYYLGRSISILKCLFRLC</sequence>
<keyword evidence="5" id="KW-0472">Membrane</keyword>
<evidence type="ECO:0000313" key="7">
    <source>
        <dbReference type="EMBL" id="MCG7946048.1"/>
    </source>
</evidence>